<dbReference type="AlphaFoldDB" id="M2ADY9"/>
<evidence type="ECO:0000313" key="3">
    <source>
        <dbReference type="Proteomes" id="UP000011529"/>
    </source>
</evidence>
<accession>M2ADY9</accession>
<proteinExistence type="predicted"/>
<name>M2ADY9_9BACT</name>
<feature type="transmembrane region" description="Helical" evidence="1">
    <location>
        <begin position="52"/>
        <end position="73"/>
    </location>
</feature>
<gene>
    <name evidence="2" type="ORF">RE6C_03921</name>
</gene>
<keyword evidence="1" id="KW-0472">Membrane</keyword>
<sequence>MSWIGAIVIGCVMFVVLVVGLFCVVDLVITWGDPKGGASGNLPPALTTPERVARSVPALVILAIMSGVLLLWWRAQRTA</sequence>
<feature type="transmembrane region" description="Helical" evidence="1">
    <location>
        <begin position="7"/>
        <end position="32"/>
    </location>
</feature>
<reference evidence="2" key="2">
    <citation type="journal article" date="2013" name="Mar. Genomics">
        <title>Expression of sulfatases in Rhodopirellula baltica and the diversity of sulfatases in the genus Rhodopirellula.</title>
        <authorList>
            <person name="Wegner C.E."/>
            <person name="Richter-Heitmann T."/>
            <person name="Klindworth A."/>
            <person name="Klockow C."/>
            <person name="Richter M."/>
            <person name="Achstetter T."/>
            <person name="Glockner F.O."/>
            <person name="Harder J."/>
        </authorList>
    </citation>
    <scope>NUCLEOTIDE SEQUENCE [LARGE SCALE GENOMIC DNA]</scope>
    <source>
        <strain evidence="2">6C</strain>
    </source>
</reference>
<evidence type="ECO:0000313" key="2">
    <source>
        <dbReference type="EMBL" id="EMB15335.1"/>
    </source>
</evidence>
<keyword evidence="1" id="KW-1133">Transmembrane helix</keyword>
<reference evidence="2" key="1">
    <citation type="submission" date="2012-11" db="EMBL/GenBank/DDBJ databases">
        <title>Permanent draft genomes of Rhodopirellula europaea strain SH398 and 6C.</title>
        <authorList>
            <person name="Richter M."/>
            <person name="Richter-Heitmann T."/>
            <person name="Frank C."/>
            <person name="Harder J."/>
            <person name="Glockner F.O."/>
        </authorList>
    </citation>
    <scope>NUCLEOTIDE SEQUENCE</scope>
    <source>
        <strain evidence="2">6C</strain>
    </source>
</reference>
<protein>
    <submittedName>
        <fullName evidence="2">Membrane protein</fullName>
    </submittedName>
</protein>
<dbReference type="Proteomes" id="UP000011529">
    <property type="component" value="Unassembled WGS sequence"/>
</dbReference>
<evidence type="ECO:0000256" key="1">
    <source>
        <dbReference type="SAM" id="Phobius"/>
    </source>
</evidence>
<keyword evidence="1" id="KW-0812">Transmembrane</keyword>
<keyword evidence="3" id="KW-1185">Reference proteome</keyword>
<comment type="caution">
    <text evidence="2">The sequence shown here is derived from an EMBL/GenBank/DDBJ whole genome shotgun (WGS) entry which is preliminary data.</text>
</comment>
<dbReference type="EMBL" id="ANMO01000178">
    <property type="protein sequence ID" value="EMB15335.1"/>
    <property type="molecule type" value="Genomic_DNA"/>
</dbReference>
<organism evidence="2 3">
    <name type="scientific">Rhodopirellula europaea 6C</name>
    <dbReference type="NCBI Taxonomy" id="1263867"/>
    <lineage>
        <taxon>Bacteria</taxon>
        <taxon>Pseudomonadati</taxon>
        <taxon>Planctomycetota</taxon>
        <taxon>Planctomycetia</taxon>
        <taxon>Pirellulales</taxon>
        <taxon>Pirellulaceae</taxon>
        <taxon>Rhodopirellula</taxon>
    </lineage>
</organism>